<feature type="signal peptide" evidence="1">
    <location>
        <begin position="1"/>
        <end position="27"/>
    </location>
</feature>
<evidence type="ECO:0000313" key="2">
    <source>
        <dbReference type="EMBL" id="MBM9504441.1"/>
    </source>
</evidence>
<organism evidence="2 3">
    <name type="scientific">Actinacidiphila acididurans</name>
    <dbReference type="NCBI Taxonomy" id="2784346"/>
    <lineage>
        <taxon>Bacteria</taxon>
        <taxon>Bacillati</taxon>
        <taxon>Actinomycetota</taxon>
        <taxon>Actinomycetes</taxon>
        <taxon>Kitasatosporales</taxon>
        <taxon>Streptomycetaceae</taxon>
        <taxon>Actinacidiphila</taxon>
    </lineage>
</organism>
<sequence>MKRLRLHLGLAAGLTAVIALTPPSVTAGAAGRVGGARVGGTVVGGADVGGVVVGGGEVGGVGWGM</sequence>
<dbReference type="EMBL" id="JADKYB010000003">
    <property type="protein sequence ID" value="MBM9504441.1"/>
    <property type="molecule type" value="Genomic_DNA"/>
</dbReference>
<comment type="caution">
    <text evidence="2">The sequence shown here is derived from an EMBL/GenBank/DDBJ whole genome shotgun (WGS) entry which is preliminary data.</text>
</comment>
<proteinExistence type="predicted"/>
<accession>A0ABS2TM73</accession>
<reference evidence="2 3" key="1">
    <citation type="submission" date="2021-01" db="EMBL/GenBank/DDBJ databases">
        <title>Streptomyces acididurans sp. nov., isolated from a peat swamp forest soil.</title>
        <authorList>
            <person name="Chantavorakit T."/>
            <person name="Duangmal K."/>
        </authorList>
    </citation>
    <scope>NUCLEOTIDE SEQUENCE [LARGE SCALE GENOMIC DNA]</scope>
    <source>
        <strain evidence="2 3">KK5PA1</strain>
    </source>
</reference>
<dbReference type="Proteomes" id="UP000749040">
    <property type="component" value="Unassembled WGS sequence"/>
</dbReference>
<protein>
    <submittedName>
        <fullName evidence="2">Uncharacterized protein</fullName>
    </submittedName>
</protein>
<dbReference type="RefSeq" id="WP_205356278.1">
    <property type="nucleotide sequence ID" value="NZ_JADKYB010000003.1"/>
</dbReference>
<keyword evidence="1" id="KW-0732">Signal</keyword>
<feature type="chain" id="PRO_5045284010" evidence="1">
    <location>
        <begin position="28"/>
        <end position="65"/>
    </location>
</feature>
<gene>
    <name evidence="2" type="ORF">ITX44_07815</name>
</gene>
<evidence type="ECO:0000313" key="3">
    <source>
        <dbReference type="Proteomes" id="UP000749040"/>
    </source>
</evidence>
<name>A0ABS2TM73_9ACTN</name>
<keyword evidence="3" id="KW-1185">Reference proteome</keyword>
<evidence type="ECO:0000256" key="1">
    <source>
        <dbReference type="SAM" id="SignalP"/>
    </source>
</evidence>